<gene>
    <name evidence="1" type="ORF">SAMN05660493_00227</name>
</gene>
<dbReference type="OrthoDB" id="598356at2"/>
<evidence type="ECO:0000313" key="2">
    <source>
        <dbReference type="Proteomes" id="UP000187261"/>
    </source>
</evidence>
<dbReference type="STRING" id="1121284.SAMN05660493_00227"/>
<dbReference type="SUPFAM" id="SSF54285">
    <property type="entry name" value="MoaD/ThiS"/>
    <property type="match status" value="1"/>
</dbReference>
<organism evidence="1 2">
    <name type="scientific">Epilithonimonas bovis DSM 19482</name>
    <dbReference type="NCBI Taxonomy" id="1121284"/>
    <lineage>
        <taxon>Bacteria</taxon>
        <taxon>Pseudomonadati</taxon>
        <taxon>Bacteroidota</taxon>
        <taxon>Flavobacteriia</taxon>
        <taxon>Flavobacteriales</taxon>
        <taxon>Weeksellaceae</taxon>
        <taxon>Chryseobacterium group</taxon>
        <taxon>Epilithonimonas</taxon>
    </lineage>
</organism>
<dbReference type="InterPro" id="IPR003749">
    <property type="entry name" value="ThiS/MoaD-like"/>
</dbReference>
<accession>A0A1U7PUR7</accession>
<name>A0A1U7PUR7_9FLAO</name>
<dbReference type="RefSeq" id="WP_076781653.1">
    <property type="nucleotide sequence ID" value="NZ_FTPU01000002.1"/>
</dbReference>
<dbReference type="AlphaFoldDB" id="A0A1U7PUR7"/>
<dbReference type="InterPro" id="IPR012675">
    <property type="entry name" value="Beta-grasp_dom_sf"/>
</dbReference>
<dbReference type="EMBL" id="FTPU01000002">
    <property type="protein sequence ID" value="SIT95580.1"/>
    <property type="molecule type" value="Genomic_DNA"/>
</dbReference>
<evidence type="ECO:0000313" key="1">
    <source>
        <dbReference type="EMBL" id="SIT95580.1"/>
    </source>
</evidence>
<dbReference type="Proteomes" id="UP000187261">
    <property type="component" value="Unassembled WGS sequence"/>
</dbReference>
<sequence>MKLKIFGKLADIFHGNEYDLDSENVKSVSELKVKLFEKFPELKESTFLIIVNGVKANDSKIISISSEIALLPPYSGG</sequence>
<dbReference type="Gene3D" id="3.10.20.30">
    <property type="match status" value="1"/>
</dbReference>
<protein>
    <submittedName>
        <fullName evidence="1">ThiS family protein</fullName>
    </submittedName>
</protein>
<dbReference type="InterPro" id="IPR016155">
    <property type="entry name" value="Mopterin_synth/thiamin_S_b"/>
</dbReference>
<reference evidence="2" key="1">
    <citation type="submission" date="2016-10" db="EMBL/GenBank/DDBJ databases">
        <authorList>
            <person name="Varghese N."/>
            <person name="Submissions S."/>
        </authorList>
    </citation>
    <scope>NUCLEOTIDE SEQUENCE [LARGE SCALE GENOMIC DNA]</scope>
    <source>
        <strain evidence="2">DSM 19482</strain>
    </source>
</reference>
<dbReference type="Pfam" id="PF02597">
    <property type="entry name" value="ThiS"/>
    <property type="match status" value="1"/>
</dbReference>
<keyword evidence="2" id="KW-1185">Reference proteome</keyword>
<proteinExistence type="predicted"/>